<comment type="similarity">
    <text evidence="5">Belongs to the complex I subunit 2 family.</text>
</comment>
<feature type="transmembrane region" description="Helical" evidence="5">
    <location>
        <begin position="227"/>
        <end position="251"/>
    </location>
</feature>
<sequence length="549" mass="56066">MTGPLAPAFPTVDYGALAPVLIVLGAACLAVLLEALLPLRVRGRVQLGLTLVAVVGALLAVIVRATSGAPAVSTLSGAIAVDGPALFLWGTLLALAVPSVLLLADKSVEPGGAFLADPVALGEAEADQQAREKAGVGARSASSGSSGRAGGSSGASGARLTGRGGRPVEGHTEIYALVLFALGGMLVFCASDDLLTMFIALEVLSLPLYLLCGLARRRRLMSQESAVKYFLLGAFSSAFFLYGLALLYGYADSVKLSDISLAAAGSLRPDSLLFGGLALLVVGLMFKASVGPFHTWTPDVYQGAPTSVTAFMAACTKVAAFGAILRVFTVAFGSTVWEWRGVLWVVAIVSMLIGAVLGLTQTDVKRMIAYSSVAHAGFLLLGAMAITPAGLSATLFYLLAYGFTTVALFGLVSLVRGPDGEATHLSAWAGLGKRSPVVAAAVTFLMLALAGIPLTSGFTAKFAVFSAALADGMTPLVIVALVVSAVAAFFYLRVVVLMYFSEPAADGPTVSVPGPFTTVAITLGVVVTLLLGVVPTAVLGWADGLSFLG</sequence>
<keyword evidence="9" id="KW-0560">Oxidoreductase</keyword>
<protein>
    <recommendedName>
        <fullName evidence="5">NADH-quinone oxidoreductase subunit N</fullName>
        <ecNumber evidence="5">7.1.1.-</ecNumber>
    </recommendedName>
    <alternativeName>
        <fullName evidence="5">NADH dehydrogenase I subunit N</fullName>
    </alternativeName>
    <alternativeName>
        <fullName evidence="5">NDH-1 subunit N</fullName>
    </alternativeName>
</protein>
<dbReference type="RefSeq" id="WP_274200500.1">
    <property type="nucleotide sequence ID" value="NZ_JAQZAO010000004.1"/>
</dbReference>
<keyword evidence="5" id="KW-1278">Translocase</keyword>
<dbReference type="NCBIfam" id="NF004441">
    <property type="entry name" value="PRK05777.1-4"/>
    <property type="match status" value="1"/>
</dbReference>
<feature type="transmembrane region" description="Helical" evidence="5">
    <location>
        <begin position="476"/>
        <end position="500"/>
    </location>
</feature>
<dbReference type="GO" id="GO:0050136">
    <property type="term" value="F:NADH dehydrogenase (quinone) (non-electrogenic) activity"/>
    <property type="evidence" value="ECO:0007669"/>
    <property type="project" value="UniProtKB-EC"/>
</dbReference>
<feature type="region of interest" description="Disordered" evidence="7">
    <location>
        <begin position="132"/>
        <end position="165"/>
    </location>
</feature>
<evidence type="ECO:0000313" key="10">
    <source>
        <dbReference type="Proteomes" id="UP001300763"/>
    </source>
</evidence>
<feature type="transmembrane region" description="Helical" evidence="5">
    <location>
        <begin position="172"/>
        <end position="188"/>
    </location>
</feature>
<evidence type="ECO:0000313" key="9">
    <source>
        <dbReference type="EMBL" id="MDD7965976.1"/>
    </source>
</evidence>
<comment type="caution">
    <text evidence="9">The sequence shown here is derived from an EMBL/GenBank/DDBJ whole genome shotgun (WGS) entry which is preliminary data.</text>
</comment>
<evidence type="ECO:0000256" key="2">
    <source>
        <dbReference type="ARBA" id="ARBA00022692"/>
    </source>
</evidence>
<feature type="transmembrane region" description="Helical" evidence="5">
    <location>
        <begin position="436"/>
        <end position="456"/>
    </location>
</feature>
<feature type="transmembrane region" description="Helical" evidence="5">
    <location>
        <begin position="395"/>
        <end position="415"/>
    </location>
</feature>
<feature type="transmembrane region" description="Helical" evidence="5">
    <location>
        <begin position="367"/>
        <end position="389"/>
    </location>
</feature>
<feature type="domain" description="NADH:quinone oxidoreductase/Mrp antiporter transmembrane" evidence="8">
    <location>
        <begin position="191"/>
        <end position="483"/>
    </location>
</feature>
<dbReference type="InterPro" id="IPR001750">
    <property type="entry name" value="ND/Mrp_TM"/>
</dbReference>
<comment type="subcellular location">
    <subcellularLocation>
        <location evidence="5">Cell membrane</location>
        <topology evidence="5">Multi-pass membrane protein</topology>
    </subcellularLocation>
    <subcellularLocation>
        <location evidence="1">Endomembrane system</location>
        <topology evidence="1">Multi-pass membrane protein</topology>
    </subcellularLocation>
    <subcellularLocation>
        <location evidence="6">Membrane</location>
        <topology evidence="6">Multi-pass membrane protein</topology>
    </subcellularLocation>
</comment>
<accession>A0ABT5STG2</accession>
<dbReference type="Pfam" id="PF00361">
    <property type="entry name" value="Proton_antipo_M"/>
    <property type="match status" value="1"/>
</dbReference>
<organism evidence="9 10">
    <name type="scientific">Actinomycetospora lemnae</name>
    <dbReference type="NCBI Taxonomy" id="3019891"/>
    <lineage>
        <taxon>Bacteria</taxon>
        <taxon>Bacillati</taxon>
        <taxon>Actinomycetota</taxon>
        <taxon>Actinomycetes</taxon>
        <taxon>Pseudonocardiales</taxon>
        <taxon>Pseudonocardiaceae</taxon>
        <taxon>Actinomycetospora</taxon>
    </lineage>
</organism>
<name>A0ABT5STG2_9PSEU</name>
<dbReference type="NCBIfam" id="TIGR01770">
    <property type="entry name" value="NDH_I_N"/>
    <property type="match status" value="1"/>
</dbReference>
<keyword evidence="4 5" id="KW-0472">Membrane</keyword>
<evidence type="ECO:0000256" key="1">
    <source>
        <dbReference type="ARBA" id="ARBA00004127"/>
    </source>
</evidence>
<keyword evidence="5" id="KW-0874">Quinone</keyword>
<dbReference type="PANTHER" id="PTHR22773">
    <property type="entry name" value="NADH DEHYDROGENASE"/>
    <property type="match status" value="1"/>
</dbReference>
<feature type="transmembrane region" description="Helical" evidence="5">
    <location>
        <begin position="14"/>
        <end position="33"/>
    </location>
</feature>
<dbReference type="Proteomes" id="UP001300763">
    <property type="component" value="Unassembled WGS sequence"/>
</dbReference>
<evidence type="ECO:0000256" key="4">
    <source>
        <dbReference type="ARBA" id="ARBA00023136"/>
    </source>
</evidence>
<keyword evidence="5" id="KW-0813">Transport</keyword>
<feature type="transmembrane region" description="Helical" evidence="5">
    <location>
        <begin position="86"/>
        <end position="104"/>
    </location>
</feature>
<feature type="compositionally biased region" description="Low complexity" evidence="7">
    <location>
        <begin position="135"/>
        <end position="146"/>
    </location>
</feature>
<evidence type="ECO:0000256" key="6">
    <source>
        <dbReference type="RuleBase" id="RU000320"/>
    </source>
</evidence>
<comment type="function">
    <text evidence="5">NDH-1 shuttles electrons from NADH, via FMN and iron-sulfur (Fe-S) centers, to quinones in the respiratory chain. The immediate electron acceptor for the enzyme in this species is believed to be a menaquinone. Couples the redox reaction to proton translocation (for every two electrons transferred, four hydrogen ions are translocated across the cytoplasmic membrane), and thus conserves the redox energy in a proton gradient.</text>
</comment>
<comment type="subunit">
    <text evidence="5">NDH-1 is composed of 14 different subunits. Subunits NuoA, H, J, K, L, M, N constitute the membrane sector of the complex.</text>
</comment>
<evidence type="ECO:0000256" key="3">
    <source>
        <dbReference type="ARBA" id="ARBA00022989"/>
    </source>
</evidence>
<gene>
    <name evidence="5 9" type="primary">nuoN</name>
    <name evidence="9" type="ORF">PGB27_11525</name>
</gene>
<keyword evidence="10" id="KW-1185">Reference proteome</keyword>
<feature type="transmembrane region" description="Helical" evidence="5">
    <location>
        <begin position="194"/>
        <end position="215"/>
    </location>
</feature>
<keyword evidence="3 5" id="KW-1133">Transmembrane helix</keyword>
<feature type="transmembrane region" description="Helical" evidence="5">
    <location>
        <begin position="271"/>
        <end position="290"/>
    </location>
</feature>
<dbReference type="EMBL" id="JAQZAO010000004">
    <property type="protein sequence ID" value="MDD7965976.1"/>
    <property type="molecule type" value="Genomic_DNA"/>
</dbReference>
<dbReference type="InterPro" id="IPR010096">
    <property type="entry name" value="NADH-Q_OxRdtase_suN/2"/>
</dbReference>
<evidence type="ECO:0000256" key="5">
    <source>
        <dbReference type="HAMAP-Rule" id="MF_00445"/>
    </source>
</evidence>
<proteinExistence type="inferred from homology"/>
<keyword evidence="2 5" id="KW-0812">Transmembrane</keyword>
<evidence type="ECO:0000256" key="7">
    <source>
        <dbReference type="SAM" id="MobiDB-lite"/>
    </source>
</evidence>
<keyword evidence="5" id="KW-1003">Cell membrane</keyword>
<feature type="transmembrane region" description="Helical" evidence="5">
    <location>
        <begin position="520"/>
        <end position="542"/>
    </location>
</feature>
<feature type="transmembrane region" description="Helical" evidence="5">
    <location>
        <begin position="45"/>
        <end position="66"/>
    </location>
</feature>
<dbReference type="HAMAP" id="MF_00445">
    <property type="entry name" value="NDH1_NuoN_1"/>
    <property type="match status" value="1"/>
</dbReference>
<evidence type="ECO:0000259" key="8">
    <source>
        <dbReference type="Pfam" id="PF00361"/>
    </source>
</evidence>
<comment type="catalytic activity">
    <reaction evidence="5">
        <text>a quinone + NADH + 5 H(+)(in) = a quinol + NAD(+) + 4 H(+)(out)</text>
        <dbReference type="Rhea" id="RHEA:57888"/>
        <dbReference type="ChEBI" id="CHEBI:15378"/>
        <dbReference type="ChEBI" id="CHEBI:24646"/>
        <dbReference type="ChEBI" id="CHEBI:57540"/>
        <dbReference type="ChEBI" id="CHEBI:57945"/>
        <dbReference type="ChEBI" id="CHEBI:132124"/>
    </reaction>
</comment>
<feature type="transmembrane region" description="Helical" evidence="5">
    <location>
        <begin position="310"/>
        <end position="329"/>
    </location>
</feature>
<feature type="transmembrane region" description="Helical" evidence="5">
    <location>
        <begin position="341"/>
        <end position="360"/>
    </location>
</feature>
<reference evidence="9 10" key="1">
    <citation type="submission" date="2023-02" db="EMBL/GenBank/DDBJ databases">
        <title>Genome sequencing required for Actinomycetospora new species description.</title>
        <authorList>
            <person name="Saimee Y."/>
            <person name="Duangmal K."/>
        </authorList>
    </citation>
    <scope>NUCLEOTIDE SEQUENCE [LARGE SCALE GENOMIC DNA]</scope>
    <source>
        <strain evidence="9 10">DW7H6</strain>
    </source>
</reference>
<keyword evidence="5" id="KW-0520">NAD</keyword>
<dbReference type="EC" id="7.1.1.-" evidence="5"/>